<evidence type="ECO:0000256" key="2">
    <source>
        <dbReference type="ARBA" id="ARBA00023125"/>
    </source>
</evidence>
<dbReference type="AlphaFoldDB" id="A0A1M7CLE8"/>
<dbReference type="GO" id="GO:0003700">
    <property type="term" value="F:DNA-binding transcription factor activity"/>
    <property type="evidence" value="ECO:0007669"/>
    <property type="project" value="InterPro"/>
</dbReference>
<evidence type="ECO:0000313" key="5">
    <source>
        <dbReference type="EMBL" id="SHL67992.1"/>
    </source>
</evidence>
<dbReference type="GO" id="GO:0043565">
    <property type="term" value="F:sequence-specific DNA binding"/>
    <property type="evidence" value="ECO:0007669"/>
    <property type="project" value="InterPro"/>
</dbReference>
<organism evidence="5 6">
    <name type="scientific">Chitinophaga jiangningensis</name>
    <dbReference type="NCBI Taxonomy" id="1419482"/>
    <lineage>
        <taxon>Bacteria</taxon>
        <taxon>Pseudomonadati</taxon>
        <taxon>Bacteroidota</taxon>
        <taxon>Chitinophagia</taxon>
        <taxon>Chitinophagales</taxon>
        <taxon>Chitinophagaceae</taxon>
        <taxon>Chitinophaga</taxon>
    </lineage>
</organism>
<proteinExistence type="predicted"/>
<name>A0A1M7CLE8_9BACT</name>
<dbReference type="SUPFAM" id="SSF46689">
    <property type="entry name" value="Homeodomain-like"/>
    <property type="match status" value="2"/>
</dbReference>
<dbReference type="PANTHER" id="PTHR43280">
    <property type="entry name" value="ARAC-FAMILY TRANSCRIPTIONAL REGULATOR"/>
    <property type="match status" value="1"/>
</dbReference>
<keyword evidence="3" id="KW-0804">Transcription</keyword>
<dbReference type="PANTHER" id="PTHR43280:SF10">
    <property type="entry name" value="REGULATORY PROTEIN POCR"/>
    <property type="match status" value="1"/>
</dbReference>
<dbReference type="InterPro" id="IPR009057">
    <property type="entry name" value="Homeodomain-like_sf"/>
</dbReference>
<evidence type="ECO:0000256" key="1">
    <source>
        <dbReference type="ARBA" id="ARBA00023015"/>
    </source>
</evidence>
<dbReference type="InterPro" id="IPR018060">
    <property type="entry name" value="HTH_AraC"/>
</dbReference>
<keyword evidence="6" id="KW-1185">Reference proteome</keyword>
<dbReference type="Pfam" id="PF12833">
    <property type="entry name" value="HTH_18"/>
    <property type="match status" value="1"/>
</dbReference>
<evidence type="ECO:0000259" key="4">
    <source>
        <dbReference type="PROSITE" id="PS01124"/>
    </source>
</evidence>
<keyword evidence="1" id="KW-0805">Transcription regulation</keyword>
<dbReference type="OrthoDB" id="642439at2"/>
<dbReference type="Gene3D" id="2.60.120.10">
    <property type="entry name" value="Jelly Rolls"/>
    <property type="match status" value="1"/>
</dbReference>
<dbReference type="Proteomes" id="UP000184420">
    <property type="component" value="Unassembled WGS sequence"/>
</dbReference>
<dbReference type="InterPro" id="IPR014710">
    <property type="entry name" value="RmlC-like_jellyroll"/>
</dbReference>
<dbReference type="RefSeq" id="WP_073081091.1">
    <property type="nucleotide sequence ID" value="NZ_FRBL01000004.1"/>
</dbReference>
<dbReference type="EMBL" id="FRBL01000004">
    <property type="protein sequence ID" value="SHL67992.1"/>
    <property type="molecule type" value="Genomic_DNA"/>
</dbReference>
<reference evidence="5 6" key="1">
    <citation type="submission" date="2016-11" db="EMBL/GenBank/DDBJ databases">
        <authorList>
            <person name="Jaros S."/>
            <person name="Januszkiewicz K."/>
            <person name="Wedrychowicz H."/>
        </authorList>
    </citation>
    <scope>NUCLEOTIDE SEQUENCE [LARGE SCALE GENOMIC DNA]</scope>
    <source>
        <strain evidence="5 6">DSM 27406</strain>
    </source>
</reference>
<dbReference type="SMART" id="SM00342">
    <property type="entry name" value="HTH_ARAC"/>
    <property type="match status" value="1"/>
</dbReference>
<feature type="domain" description="HTH araC/xylS-type" evidence="4">
    <location>
        <begin position="163"/>
        <end position="261"/>
    </location>
</feature>
<protein>
    <submittedName>
        <fullName evidence="5">Helix-turn-helix domain-containing protein</fullName>
    </submittedName>
</protein>
<evidence type="ECO:0000256" key="3">
    <source>
        <dbReference type="ARBA" id="ARBA00023163"/>
    </source>
</evidence>
<keyword evidence="2" id="KW-0238">DNA-binding</keyword>
<dbReference type="STRING" id="1419482.SAMN05444266_104377"/>
<dbReference type="PROSITE" id="PS01124">
    <property type="entry name" value="HTH_ARAC_FAMILY_2"/>
    <property type="match status" value="1"/>
</dbReference>
<sequence length="264" mass="30727">MGIILLPGHYFGTERQSSDNASCKINITTYQQDEVIHEHYHENAYVSLLINGRYNEVHKKGDNIIQPGEILFRPSGYSHANHFHGTGRCLNIEFKQEWMEQLDFRPGLPQSVAIFKNGSFEEMYRLLYSFLADAHSHMPEEYIISWLGNYATTPVPQRLQWLPKVKAILENEFEGHHTIQSLAQRVFTHPIYLARAFKERVGMTVGEYQLRMRLRKATMLLFTSSMAINDIAFACGFTDAPHLIRSFRVFYHVTPRKYRQLLNS</sequence>
<evidence type="ECO:0000313" key="6">
    <source>
        <dbReference type="Proteomes" id="UP000184420"/>
    </source>
</evidence>
<dbReference type="Gene3D" id="1.10.10.60">
    <property type="entry name" value="Homeodomain-like"/>
    <property type="match status" value="2"/>
</dbReference>
<accession>A0A1M7CLE8</accession>
<gene>
    <name evidence="5" type="ORF">SAMN05444266_104377</name>
</gene>